<reference evidence="6 7" key="1">
    <citation type="submission" date="2018-06" db="EMBL/GenBank/DDBJ databases">
        <title>The Genome of Cuscuta australis (Dodder) Provides Insight into the Evolution of Plant Parasitism.</title>
        <authorList>
            <person name="Liu H."/>
        </authorList>
    </citation>
    <scope>NUCLEOTIDE SEQUENCE [LARGE SCALE GENOMIC DNA]</scope>
    <source>
        <strain evidence="7">cv. Yunnan</strain>
        <tissue evidence="6">Vines</tissue>
    </source>
</reference>
<dbReference type="AlphaFoldDB" id="A0A328DFI2"/>
<dbReference type="PANTHER" id="PTHR16465:SF0">
    <property type="entry name" value="ZINC FINGER MATRIN-TYPE PROTEIN 5"/>
    <property type="match status" value="1"/>
</dbReference>
<dbReference type="InterPro" id="IPR036236">
    <property type="entry name" value="Znf_C2H2_sf"/>
</dbReference>
<dbReference type="SMART" id="SM00451">
    <property type="entry name" value="ZnF_U1"/>
    <property type="match status" value="1"/>
</dbReference>
<dbReference type="SUPFAM" id="SSF90229">
    <property type="entry name" value="CCCH zinc finger"/>
    <property type="match status" value="1"/>
</dbReference>
<feature type="zinc finger region" description="C3H1-type" evidence="4">
    <location>
        <begin position="53"/>
        <end position="81"/>
    </location>
</feature>
<dbReference type="Gene3D" id="3.30.160.60">
    <property type="entry name" value="Classic Zinc Finger"/>
    <property type="match status" value="1"/>
</dbReference>
<keyword evidence="3 4" id="KW-0862">Zinc</keyword>
<organism evidence="6 7">
    <name type="scientific">Cuscuta australis</name>
    <dbReference type="NCBI Taxonomy" id="267555"/>
    <lineage>
        <taxon>Eukaryota</taxon>
        <taxon>Viridiplantae</taxon>
        <taxon>Streptophyta</taxon>
        <taxon>Embryophyta</taxon>
        <taxon>Tracheophyta</taxon>
        <taxon>Spermatophyta</taxon>
        <taxon>Magnoliopsida</taxon>
        <taxon>eudicotyledons</taxon>
        <taxon>Gunneridae</taxon>
        <taxon>Pentapetalae</taxon>
        <taxon>asterids</taxon>
        <taxon>lamiids</taxon>
        <taxon>Solanales</taxon>
        <taxon>Convolvulaceae</taxon>
        <taxon>Cuscuteae</taxon>
        <taxon>Cuscuta</taxon>
        <taxon>Cuscuta subgen. Grammica</taxon>
        <taxon>Cuscuta sect. Cleistogrammica</taxon>
    </lineage>
</organism>
<feature type="domain" description="C3H1-type" evidence="5">
    <location>
        <begin position="53"/>
        <end position="81"/>
    </location>
</feature>
<evidence type="ECO:0000256" key="4">
    <source>
        <dbReference type="PROSITE-ProRule" id="PRU00723"/>
    </source>
</evidence>
<dbReference type="InterPro" id="IPR003604">
    <property type="entry name" value="Matrin/U1-like-C_Znf_C2H2"/>
</dbReference>
<protein>
    <recommendedName>
        <fullName evidence="5">C3H1-type domain-containing protein</fullName>
    </recommendedName>
</protein>
<evidence type="ECO:0000313" key="6">
    <source>
        <dbReference type="EMBL" id="RAL44236.1"/>
    </source>
</evidence>
<dbReference type="PROSITE" id="PS50103">
    <property type="entry name" value="ZF_C3H1"/>
    <property type="match status" value="1"/>
</dbReference>
<dbReference type="InterPro" id="IPR000571">
    <property type="entry name" value="Znf_CCCH"/>
</dbReference>
<dbReference type="SUPFAM" id="SSF57667">
    <property type="entry name" value="beta-beta-alpha zinc fingers"/>
    <property type="match status" value="1"/>
</dbReference>
<comment type="caution">
    <text evidence="6">The sequence shown here is derived from an EMBL/GenBank/DDBJ whole genome shotgun (WGS) entry which is preliminary data.</text>
</comment>
<dbReference type="GO" id="GO:0005689">
    <property type="term" value="C:U12-type spliceosomal complex"/>
    <property type="evidence" value="ECO:0007669"/>
    <property type="project" value="TreeGrafter"/>
</dbReference>
<dbReference type="InterPro" id="IPR036855">
    <property type="entry name" value="Znf_CCCH_sf"/>
</dbReference>
<dbReference type="GO" id="GO:0008270">
    <property type="term" value="F:zinc ion binding"/>
    <property type="evidence" value="ECO:0007669"/>
    <property type="project" value="UniProtKB-KW"/>
</dbReference>
<accession>A0A328DFI2</accession>
<dbReference type="EMBL" id="NQVE01000146">
    <property type="protein sequence ID" value="RAL44236.1"/>
    <property type="molecule type" value="Genomic_DNA"/>
</dbReference>
<keyword evidence="2 4" id="KW-0863">Zinc-finger</keyword>
<dbReference type="PANTHER" id="PTHR16465">
    <property type="entry name" value="NUCLEASE-RELATED"/>
    <property type="match status" value="1"/>
</dbReference>
<dbReference type="InterPro" id="IPR013085">
    <property type="entry name" value="U1-CZ_Znf_C2H2"/>
</dbReference>
<gene>
    <name evidence="6" type="ORF">DM860_015596</name>
</gene>
<evidence type="ECO:0000256" key="3">
    <source>
        <dbReference type="ARBA" id="ARBA00022833"/>
    </source>
</evidence>
<evidence type="ECO:0000259" key="5">
    <source>
        <dbReference type="PROSITE" id="PS50103"/>
    </source>
</evidence>
<evidence type="ECO:0000256" key="2">
    <source>
        <dbReference type="ARBA" id="ARBA00022771"/>
    </source>
</evidence>
<keyword evidence="7" id="KW-1185">Reference proteome</keyword>
<dbReference type="Proteomes" id="UP000249390">
    <property type="component" value="Unassembled WGS sequence"/>
</dbReference>
<proteinExistence type="predicted"/>
<name>A0A328DFI2_9ASTE</name>
<dbReference type="Pfam" id="PF06220">
    <property type="entry name" value="zf-U1"/>
    <property type="match status" value="1"/>
</dbReference>
<sequence>MPLGKYYCDYCDKEFQDTLAARRRHLQGLHHQRAKALWYKSLCNPLVHSHPKSFSNGVCHRFFQTGSCPDRESCRFYHPKQNTQSRNPDGIIGDMYRVTSLGNLPPSLMPPPEGGYPPLPFLDWG</sequence>
<evidence type="ECO:0000313" key="7">
    <source>
        <dbReference type="Proteomes" id="UP000249390"/>
    </source>
</evidence>
<evidence type="ECO:0000256" key="1">
    <source>
        <dbReference type="ARBA" id="ARBA00022723"/>
    </source>
</evidence>
<keyword evidence="1 4" id="KW-0479">Metal-binding</keyword>
<dbReference type="GO" id="GO:0003676">
    <property type="term" value="F:nucleic acid binding"/>
    <property type="evidence" value="ECO:0007669"/>
    <property type="project" value="InterPro"/>
</dbReference>